<feature type="region of interest" description="Disordered" evidence="1">
    <location>
        <begin position="1"/>
        <end position="26"/>
    </location>
</feature>
<dbReference type="InterPro" id="IPR008030">
    <property type="entry name" value="NmrA-like"/>
</dbReference>
<evidence type="ECO:0000256" key="1">
    <source>
        <dbReference type="SAM" id="MobiDB-lite"/>
    </source>
</evidence>
<organism evidence="3 4">
    <name type="scientific">Pseudonocardia alaniniphila</name>
    <dbReference type="NCBI Taxonomy" id="75291"/>
    <lineage>
        <taxon>Bacteria</taxon>
        <taxon>Bacillati</taxon>
        <taxon>Actinomycetota</taxon>
        <taxon>Actinomycetes</taxon>
        <taxon>Pseudonocardiales</taxon>
        <taxon>Pseudonocardiaceae</taxon>
        <taxon>Pseudonocardia</taxon>
    </lineage>
</organism>
<evidence type="ECO:0000313" key="3">
    <source>
        <dbReference type="EMBL" id="MCH6164124.1"/>
    </source>
</evidence>
<dbReference type="Proteomes" id="UP001299970">
    <property type="component" value="Unassembled WGS sequence"/>
</dbReference>
<dbReference type="RefSeq" id="WP_241034159.1">
    <property type="nucleotide sequence ID" value="NZ_BAAAJF010000034.1"/>
</dbReference>
<protein>
    <submittedName>
        <fullName evidence="3">NmrA family NAD(P)-binding protein</fullName>
    </submittedName>
</protein>
<keyword evidence="4" id="KW-1185">Reference proteome</keyword>
<gene>
    <name evidence="3" type="ORF">MMF94_00390</name>
</gene>
<reference evidence="3 4" key="1">
    <citation type="submission" date="2022-03" db="EMBL/GenBank/DDBJ databases">
        <title>Pseudonocardia alaer sp. nov., a novel actinomycete isolated from reed forest soil.</title>
        <authorList>
            <person name="Wang L."/>
        </authorList>
    </citation>
    <scope>NUCLEOTIDE SEQUENCE [LARGE SCALE GENOMIC DNA]</scope>
    <source>
        <strain evidence="3 4">Y-16303</strain>
    </source>
</reference>
<dbReference type="InterPro" id="IPR051604">
    <property type="entry name" value="Ergot_Alk_Oxidoreductase"/>
</dbReference>
<feature type="compositionally biased region" description="Basic and acidic residues" evidence="1">
    <location>
        <begin position="1"/>
        <end position="13"/>
    </location>
</feature>
<dbReference type="EMBL" id="JAKXMK010000001">
    <property type="protein sequence ID" value="MCH6164124.1"/>
    <property type="molecule type" value="Genomic_DNA"/>
</dbReference>
<dbReference type="SUPFAM" id="SSF51735">
    <property type="entry name" value="NAD(P)-binding Rossmann-fold domains"/>
    <property type="match status" value="1"/>
</dbReference>
<dbReference type="Gene3D" id="3.40.50.720">
    <property type="entry name" value="NAD(P)-binding Rossmann-like Domain"/>
    <property type="match status" value="1"/>
</dbReference>
<sequence>MREGDVRLSRACDRGQLSENPTPHGKEYLVTSAKPRILVTGATGRVGGTGRHVTAELLSRGIPVRAMVRRLDERSEELLGMGVEIAIGDLADYPSILAALEGIEAAYFSYPVRAGITEAAGLFAAAGHEQGLQRIVDLSLDAAFPASRSPQGRAQWVTERIFEWAGYGGTHLRVAAFFMENLLSLHGSQIRELGQIRNSFGDFEPSWIAASDVGAMAATLLADPGVVTDRTTVVGAAERASHAAIAGIISKATGRPVHYQPIPPEEWRELIASTTAGQADPTAAAHLSAQSITLRRHNTHLVTDDIQRLTGRPAVTLDDFVERNRQKFMPDPGAEK</sequence>
<dbReference type="InterPro" id="IPR036291">
    <property type="entry name" value="NAD(P)-bd_dom_sf"/>
</dbReference>
<comment type="caution">
    <text evidence="3">The sequence shown here is derived from an EMBL/GenBank/DDBJ whole genome shotgun (WGS) entry which is preliminary data.</text>
</comment>
<dbReference type="Gene3D" id="3.90.25.10">
    <property type="entry name" value="UDP-galactose 4-epimerase, domain 1"/>
    <property type="match status" value="1"/>
</dbReference>
<dbReference type="PANTHER" id="PTHR43162:SF1">
    <property type="entry name" value="PRESTALK A DIFFERENTIATION PROTEIN A"/>
    <property type="match status" value="1"/>
</dbReference>
<evidence type="ECO:0000259" key="2">
    <source>
        <dbReference type="Pfam" id="PF05368"/>
    </source>
</evidence>
<feature type="domain" description="NmrA-like" evidence="2">
    <location>
        <begin position="34"/>
        <end position="271"/>
    </location>
</feature>
<evidence type="ECO:0000313" key="4">
    <source>
        <dbReference type="Proteomes" id="UP001299970"/>
    </source>
</evidence>
<proteinExistence type="predicted"/>
<dbReference type="PANTHER" id="PTHR43162">
    <property type="match status" value="1"/>
</dbReference>
<dbReference type="Pfam" id="PF05368">
    <property type="entry name" value="NmrA"/>
    <property type="match status" value="1"/>
</dbReference>
<accession>A0ABS9T6H1</accession>
<name>A0ABS9T6H1_9PSEU</name>